<sequence>MAPRGPRKQHQRGEEVHVVGDANNHAFKAQAVNSRKRPIKPQPSADKDTIAIDSDDEPRKKARPDPRSSAAKLRAPKQDERPTESSEEEVGSSPEVIARPNLPPTKLLQPFADKDADVYIVLINKSPDHSYRMHSNILRRASSWFAWELHEEFSDELRPKVVATITKETGIEYRFEIIFDAKLKHHVLKRKGLTMYKNPPQAIASRAICTFDANRHPLPTNSTCHTRDSSLFLPQYDGSFDDVGMGNMAGGPEAAVHLDTRSSISFLGTLQPSFQPSLQNQANAHQEKGDSIKLGEGTATQLGGVDPTPQTQKVMGEQVVTPPSSPTKVGAGTETVHMISENPQVHLSSKISPEGDTIAPLENPMKAVIEPERGMFSENLSIARSSTERQFEIEIGNANDKIDEQCQPKLQPNQLPSSHQVLPEEQLQTTVFSGNTIGAEIKVEQNQQVTDPMSKVLPSIRTSPENQIEVSLDETLMVEEPQQGNNQTIQVPGAHVSPARQTEAPADPSLTIEGPKQAPRIFPQMSLGAQELSEREAEARVNGKSMAEGEQQPKLDQIMNESSSKNHSALKTVLPTTEKPNNNTQNQGPLVQQATTLHSDVLEAYHSLFLCYYNCPPTISTTDVSNATRQSNLLIKLATLYGSLKIVRPHIIASLLSQGRNLYSAIRQDPPRFLILADKLQCTTIFKEALVHIVGQLPSWPWPTPQDRIDVALSRCINKKTQELRDKKHKVAGALFRSCLVKDGVRVSINNLDKKTFDLWVMVQIWHDWFSQQLHRCAHARIHEYASVEKNMYKLLAQGGDAYLKIDDVMSMVEQFKAVSESREWGHWEKDEVELQLNIMKEYAAKKVKGFMVNELMGDNSGVNGELAYLTCTKVDDYELPWTESQIIED</sequence>
<dbReference type="PANTHER" id="PTHR38119">
    <property type="entry name" value="BTB DOMAIN-CONTAINING PROTEIN-RELATED"/>
    <property type="match status" value="1"/>
</dbReference>
<feature type="region of interest" description="Disordered" evidence="1">
    <location>
        <begin position="493"/>
        <end position="516"/>
    </location>
</feature>
<accession>A0A1D9Q5L6</accession>
<reference evidence="3" key="1">
    <citation type="journal article" date="2017" name="Genome Biol. Evol.">
        <title>The complete genome sequence of the phytopathogenic fungus Sclerotinia sclerotiorum reveals insights into the genome architecture of broad host range pathogens.</title>
        <authorList>
            <person name="Derbyshire M."/>
            <person name="Denton-Giles M."/>
            <person name="Hegedus D."/>
            <person name="Seifbarghy S."/>
            <person name="Rollins J."/>
            <person name="van Kan J."/>
            <person name="Seidl M.F."/>
            <person name="Faino L."/>
            <person name="Mbengue M."/>
            <person name="Navaud O."/>
            <person name="Raffaele S."/>
            <person name="Hammond-Kosack K."/>
            <person name="Heard S."/>
            <person name="Oliver R."/>
        </authorList>
    </citation>
    <scope>NUCLEOTIDE SEQUENCE [LARGE SCALE GENOMIC DNA]</scope>
    <source>
        <strain evidence="3">ATCC 18683 / 1980 / Ss-1</strain>
    </source>
</reference>
<feature type="compositionally biased region" description="Basic and acidic residues" evidence="1">
    <location>
        <begin position="57"/>
        <end position="66"/>
    </location>
</feature>
<dbReference type="AlphaFoldDB" id="A0A1D9Q5L6"/>
<feature type="compositionally biased region" description="Basic residues" evidence="1">
    <location>
        <begin position="1"/>
        <end position="10"/>
    </location>
</feature>
<evidence type="ECO:0008006" key="4">
    <source>
        <dbReference type="Google" id="ProtNLM"/>
    </source>
</evidence>
<protein>
    <recommendedName>
        <fullName evidence="4">BTB domain-containing protein</fullName>
    </recommendedName>
</protein>
<evidence type="ECO:0000256" key="1">
    <source>
        <dbReference type="SAM" id="MobiDB-lite"/>
    </source>
</evidence>
<dbReference type="PANTHER" id="PTHR38119:SF1">
    <property type="entry name" value="BTB DOMAIN-CONTAINING PROTEIN"/>
    <property type="match status" value="1"/>
</dbReference>
<name>A0A1D9Q5L6_SCLS1</name>
<dbReference type="VEuPathDB" id="FungiDB:sscle_06g050300"/>
<dbReference type="Proteomes" id="UP000177798">
    <property type="component" value="Chromosome 6"/>
</dbReference>
<evidence type="ECO:0000313" key="3">
    <source>
        <dbReference type="Proteomes" id="UP000177798"/>
    </source>
</evidence>
<dbReference type="EMBL" id="CP017819">
    <property type="protein sequence ID" value="APA10260.1"/>
    <property type="molecule type" value="Genomic_DNA"/>
</dbReference>
<dbReference type="OrthoDB" id="5280838at2759"/>
<feature type="region of interest" description="Disordered" evidence="1">
    <location>
        <begin position="1"/>
        <end position="108"/>
    </location>
</feature>
<proteinExistence type="predicted"/>
<organism evidence="2 3">
    <name type="scientific">Sclerotinia sclerotiorum (strain ATCC 18683 / 1980 / Ss-1)</name>
    <name type="common">White mold</name>
    <name type="synonym">Whetzelinia sclerotiorum</name>
    <dbReference type="NCBI Taxonomy" id="665079"/>
    <lineage>
        <taxon>Eukaryota</taxon>
        <taxon>Fungi</taxon>
        <taxon>Dikarya</taxon>
        <taxon>Ascomycota</taxon>
        <taxon>Pezizomycotina</taxon>
        <taxon>Leotiomycetes</taxon>
        <taxon>Helotiales</taxon>
        <taxon>Sclerotiniaceae</taxon>
        <taxon>Sclerotinia</taxon>
    </lineage>
</organism>
<evidence type="ECO:0000313" key="2">
    <source>
        <dbReference type="EMBL" id="APA10260.1"/>
    </source>
</evidence>
<feature type="region of interest" description="Disordered" evidence="1">
    <location>
        <begin position="296"/>
        <end position="331"/>
    </location>
</feature>
<gene>
    <name evidence="2" type="ORF">sscle_06g050300</name>
</gene>